<dbReference type="RefSeq" id="WP_285838977.1">
    <property type="nucleotide sequence ID" value="NZ_JBEFCW010000559.1"/>
</dbReference>
<keyword evidence="5" id="KW-1185">Reference proteome</keyword>
<dbReference type="PANTHER" id="PTHR30535:SF34">
    <property type="entry name" value="MOLYBDATE-BINDING PROTEIN MOLA"/>
    <property type="match status" value="1"/>
</dbReference>
<dbReference type="InterPro" id="IPR002491">
    <property type="entry name" value="ABC_transptr_periplasmic_BD"/>
</dbReference>
<feature type="chain" id="PRO_5047104193" evidence="2">
    <location>
        <begin position="23"/>
        <end position="328"/>
    </location>
</feature>
<dbReference type="PANTHER" id="PTHR30535">
    <property type="entry name" value="VITAMIN B12-BINDING PROTEIN"/>
    <property type="match status" value="1"/>
</dbReference>
<sequence>MPRPRGSVLTASVLTASVLALAGCGTSTDASGSASGGEPVTVANCGSDVTFPSAPERVVMLKSAAVPYLHDLGVLDRVVARAGLYPSEYYDEQTLAELDAIPELTSDTDTSGHLQISKEVVVAQRPDLVLGEVDNLSRSSLEAVDVPLLEEPALCETGGSEPGFDDVWSQLALYGEVFDRPDEAAAATADLQERLAAVEAAVGEPSGRTAAVLYPTVGGGTTYAYGTGSMAHPQLEAAGLENVFGDVDERVFEVTLEELLGRDPDVVVLLHTDGDPAAVEEALVGLPGAERLTAVREGEVMTQLFNFTEPPSPLSVDGLEAIVARFGA</sequence>
<dbReference type="EMBL" id="JBEGDP010000015">
    <property type="protein sequence ID" value="MEQ7848298.1"/>
    <property type="molecule type" value="Genomic_DNA"/>
</dbReference>
<evidence type="ECO:0000313" key="4">
    <source>
        <dbReference type="EMBL" id="MEQ7848298.1"/>
    </source>
</evidence>
<feature type="signal peptide" evidence="2">
    <location>
        <begin position="1"/>
        <end position="22"/>
    </location>
</feature>
<keyword evidence="2" id="KW-0732">Signal</keyword>
<feature type="domain" description="Fe/B12 periplasmic-binding" evidence="3">
    <location>
        <begin position="57"/>
        <end position="328"/>
    </location>
</feature>
<name>A0ABV1P0N1_9ACTN</name>
<dbReference type="InterPro" id="IPR050902">
    <property type="entry name" value="ABC_Transporter_SBP"/>
</dbReference>
<evidence type="ECO:0000259" key="3">
    <source>
        <dbReference type="PROSITE" id="PS50983"/>
    </source>
</evidence>
<evidence type="ECO:0000313" key="5">
    <source>
        <dbReference type="Proteomes" id="UP001482520"/>
    </source>
</evidence>
<comment type="similarity">
    <text evidence="1">Belongs to the bacterial solute-binding protein 8 family.</text>
</comment>
<dbReference type="PROSITE" id="PS50983">
    <property type="entry name" value="FE_B12_PBP"/>
    <property type="match status" value="1"/>
</dbReference>
<dbReference type="Pfam" id="PF01497">
    <property type="entry name" value="Peripla_BP_2"/>
    <property type="match status" value="1"/>
</dbReference>
<dbReference type="SUPFAM" id="SSF53807">
    <property type="entry name" value="Helical backbone' metal receptor"/>
    <property type="match status" value="1"/>
</dbReference>
<proteinExistence type="inferred from homology"/>
<dbReference type="Proteomes" id="UP001482520">
    <property type="component" value="Unassembled WGS sequence"/>
</dbReference>
<dbReference type="PROSITE" id="PS51257">
    <property type="entry name" value="PROKAR_LIPOPROTEIN"/>
    <property type="match status" value="1"/>
</dbReference>
<dbReference type="Gene3D" id="3.40.50.1980">
    <property type="entry name" value="Nitrogenase molybdenum iron protein domain"/>
    <property type="match status" value="2"/>
</dbReference>
<protein>
    <submittedName>
        <fullName evidence="4">ABC transporter substrate-binding protein</fullName>
    </submittedName>
</protein>
<evidence type="ECO:0000256" key="1">
    <source>
        <dbReference type="ARBA" id="ARBA00008814"/>
    </source>
</evidence>
<gene>
    <name evidence="4" type="ORF">V6R90_13510</name>
</gene>
<accession>A0ABV1P0N1</accession>
<comment type="caution">
    <text evidence="4">The sequence shown here is derived from an EMBL/GenBank/DDBJ whole genome shotgun (WGS) entry which is preliminary data.</text>
</comment>
<organism evidence="4 5">
    <name type="scientific">Nocardioides kribbensis</name>
    <dbReference type="NCBI Taxonomy" id="305517"/>
    <lineage>
        <taxon>Bacteria</taxon>
        <taxon>Bacillati</taxon>
        <taxon>Actinomycetota</taxon>
        <taxon>Actinomycetes</taxon>
        <taxon>Propionibacteriales</taxon>
        <taxon>Nocardioidaceae</taxon>
        <taxon>Nocardioides</taxon>
    </lineage>
</organism>
<evidence type="ECO:0000256" key="2">
    <source>
        <dbReference type="SAM" id="SignalP"/>
    </source>
</evidence>
<reference evidence="4 5" key="1">
    <citation type="submission" date="2024-02" db="EMBL/GenBank/DDBJ databases">
        <title>Full genome sequence of Nocardioides kribbensis.</title>
        <authorList>
            <person name="Poletto B.L."/>
            <person name="Silva G."/>
            <person name="Galante D."/>
            <person name="Campos K.R."/>
            <person name="Santos M.B.N."/>
            <person name="Sacchi C.T."/>
        </authorList>
    </citation>
    <scope>NUCLEOTIDE SEQUENCE [LARGE SCALE GENOMIC DNA]</scope>
    <source>
        <strain evidence="4 5">O4R</strain>
    </source>
</reference>